<dbReference type="Proteomes" id="UP000012179">
    <property type="component" value="Chromosome"/>
</dbReference>
<evidence type="ECO:0000259" key="1">
    <source>
        <dbReference type="Pfam" id="PF00882"/>
    </source>
</evidence>
<dbReference type="AlphaFoldDB" id="A0A1W6SRB9"/>
<dbReference type="InterPro" id="IPR029002">
    <property type="entry name" value="PLPC/GPLD1"/>
</dbReference>
<dbReference type="eggNOG" id="ENOG502ZAN4">
    <property type="taxonomic scope" value="Bacteria"/>
</dbReference>
<sequence length="313" mass="35116">MPGAYAHLTLVNLIREPAKLESHGFTSEAIVSVLDYFRFCELGAVSPDYPYLDIAHPDACHWADRMHYQKTGDMVKAGIDLIRKLNGVSRQKTFSWLLGYTSHVVTDVTIHPVVELKVGEYQKNKGKHRICEMHQDAYIFQRLNIGEVGLAEHLDSGIWGCCDTPGSGKLDPAIVSIWQNMLESCYSDPYQSDPPIIDNWHGAFKFIVDKAEEGNVLPPFARHVAANIGLTYPAIADLDKQYLVGLATPMGVMNYDQIFDRAMENVLAAWSHIADAVFKNDDAYQMAAVNWNLDTGKDDNGAYVYWKDRRGMA</sequence>
<evidence type="ECO:0000313" key="2">
    <source>
        <dbReference type="EMBL" id="ARO88347.1"/>
    </source>
</evidence>
<evidence type="ECO:0000313" key="3">
    <source>
        <dbReference type="Proteomes" id="UP000012179"/>
    </source>
</evidence>
<reference evidence="2 3" key="1">
    <citation type="journal article" date="2015" name="Int. J. Syst. Evol. Microbiol.">
        <title>Nitrosospira lacus sp. nov., a psychrotolerant, ammonia-oxidizing bacterium from sandy lake sediment.</title>
        <authorList>
            <person name="Urakawa H."/>
            <person name="Garcia J.C."/>
            <person name="Nielsen J.L."/>
            <person name="Le V.Q."/>
            <person name="Kozlowski J.A."/>
            <person name="Stein L.Y."/>
            <person name="Lim C.K."/>
            <person name="Pommerening-Roser A."/>
            <person name="Martens-Habbena W."/>
            <person name="Stahl D.A."/>
            <person name="Klotz M.G."/>
        </authorList>
    </citation>
    <scope>NUCLEOTIDE SEQUENCE [LARGE SCALE GENOMIC DNA]</scope>
    <source>
        <strain evidence="2 3">APG3</strain>
    </source>
</reference>
<dbReference type="Pfam" id="PF00882">
    <property type="entry name" value="Zn_dep_PLPC"/>
    <property type="match status" value="1"/>
</dbReference>
<feature type="domain" description="Phospholipase C/D" evidence="1">
    <location>
        <begin position="7"/>
        <end position="186"/>
    </location>
</feature>
<keyword evidence="3" id="KW-1185">Reference proteome</keyword>
<accession>A0A1W6SRB9</accession>
<dbReference type="RefSeq" id="WP_004177438.1">
    <property type="nucleotide sequence ID" value="NZ_CP021106.3"/>
</dbReference>
<dbReference type="OrthoDB" id="8451635at2"/>
<proteinExistence type="predicted"/>
<protein>
    <recommendedName>
        <fullName evidence="1">Phospholipase C/D domain-containing protein</fullName>
    </recommendedName>
</protein>
<dbReference type="KEGG" id="nlc:EBAPG3_011490"/>
<organism evidence="2 3">
    <name type="scientific">Nitrosospira lacus</name>
    <dbReference type="NCBI Taxonomy" id="1288494"/>
    <lineage>
        <taxon>Bacteria</taxon>
        <taxon>Pseudomonadati</taxon>
        <taxon>Pseudomonadota</taxon>
        <taxon>Betaproteobacteria</taxon>
        <taxon>Nitrosomonadales</taxon>
        <taxon>Nitrosomonadaceae</taxon>
        <taxon>Nitrosospira</taxon>
    </lineage>
</organism>
<gene>
    <name evidence="2" type="ORF">EBAPG3_011490</name>
</gene>
<name>A0A1W6SRB9_9PROT</name>
<dbReference type="EMBL" id="CP021106">
    <property type="protein sequence ID" value="ARO88347.1"/>
    <property type="molecule type" value="Genomic_DNA"/>
</dbReference>